<dbReference type="Gene3D" id="1.10.10.10">
    <property type="entry name" value="Winged helix-like DNA-binding domain superfamily/Winged helix DNA-binding domain"/>
    <property type="match status" value="1"/>
</dbReference>
<name>A0ABS8IUY9_9BURK</name>
<protein>
    <submittedName>
        <fullName evidence="7">PLP-dependent aminotransferase family protein</fullName>
    </submittedName>
</protein>
<keyword evidence="2" id="KW-0663">Pyridoxal phosphate</keyword>
<evidence type="ECO:0000313" key="8">
    <source>
        <dbReference type="Proteomes" id="UP001198701"/>
    </source>
</evidence>
<keyword evidence="7" id="KW-0032">Aminotransferase</keyword>
<dbReference type="Pfam" id="PF00392">
    <property type="entry name" value="GntR"/>
    <property type="match status" value="1"/>
</dbReference>
<evidence type="ECO:0000256" key="3">
    <source>
        <dbReference type="ARBA" id="ARBA00023015"/>
    </source>
</evidence>
<dbReference type="SMART" id="SM00345">
    <property type="entry name" value="HTH_GNTR"/>
    <property type="match status" value="1"/>
</dbReference>
<dbReference type="InterPro" id="IPR036390">
    <property type="entry name" value="WH_DNA-bd_sf"/>
</dbReference>
<accession>A0ABS8IUY9</accession>
<keyword evidence="5" id="KW-0804">Transcription</keyword>
<dbReference type="PROSITE" id="PS50949">
    <property type="entry name" value="HTH_GNTR"/>
    <property type="match status" value="1"/>
</dbReference>
<dbReference type="CDD" id="cd07377">
    <property type="entry name" value="WHTH_GntR"/>
    <property type="match status" value="1"/>
</dbReference>
<keyword evidence="8" id="KW-1185">Reference proteome</keyword>
<evidence type="ECO:0000256" key="5">
    <source>
        <dbReference type="ARBA" id="ARBA00023163"/>
    </source>
</evidence>
<organism evidence="7 8">
    <name type="scientific">Massilia agrisoli</name>
    <dbReference type="NCBI Taxonomy" id="2892444"/>
    <lineage>
        <taxon>Bacteria</taxon>
        <taxon>Pseudomonadati</taxon>
        <taxon>Pseudomonadota</taxon>
        <taxon>Betaproteobacteria</taxon>
        <taxon>Burkholderiales</taxon>
        <taxon>Oxalobacteraceae</taxon>
        <taxon>Telluria group</taxon>
        <taxon>Massilia</taxon>
    </lineage>
</organism>
<comment type="caution">
    <text evidence="7">The sequence shown here is derived from an EMBL/GenBank/DDBJ whole genome shotgun (WGS) entry which is preliminary data.</text>
</comment>
<dbReference type="SUPFAM" id="SSF53383">
    <property type="entry name" value="PLP-dependent transferases"/>
    <property type="match status" value="1"/>
</dbReference>
<dbReference type="Pfam" id="PF00155">
    <property type="entry name" value="Aminotran_1_2"/>
    <property type="match status" value="1"/>
</dbReference>
<sequence length="473" mass="51230">MKLYEAFAEEIAQSIRAGVLKRGDRLPSVRQASTSRAISPSTVFEAYYLLEARGLIRARERSGYYVTAGARAQLPEPGISARPDGGSTAIEVSELVFDILESTRMRDVVPFGSAFPSPLLYPLPRLARSMASSVQAMDPWSTVDDLTPGNASLRRQIALRYLADGMPVHTDEIVITNGALEALNLCLHAVARPGDAVIIESPAFYGALQALEGFGVRAIQVATHPREGIDLAELAAALERHAPKACWLMTNFQNPTGSLMPDEKKQAVVALLAAHGVPLIEDDVYGELYFGSMRPLPAKAYDKQGLVMHCSSFSKSLAPGYRVGWAVPGRFTRDVARLKLTRTLSASAPAQAALADYLAKGGYDKHLRQLRHALSMQQEAMLQAIERHFPAGTRATRPDGGYFIWVELPGNADTIAIHRQALSLGISVAPGPMFSAQRRFGNCLRLNYGHPWDARAEAAMATLGRLASAAILA</sequence>
<dbReference type="InterPro" id="IPR015421">
    <property type="entry name" value="PyrdxlP-dep_Trfase_major"/>
</dbReference>
<evidence type="ECO:0000256" key="1">
    <source>
        <dbReference type="ARBA" id="ARBA00005384"/>
    </source>
</evidence>
<reference evidence="7 8" key="1">
    <citation type="submission" date="2021-11" db="EMBL/GenBank/DDBJ databases">
        <authorList>
            <person name="Huq M.A."/>
        </authorList>
    </citation>
    <scope>NUCLEOTIDE SEQUENCE [LARGE SCALE GENOMIC DNA]</scope>
    <source>
        <strain evidence="7 8">MAHUQ-52</strain>
    </source>
</reference>
<feature type="domain" description="HTH gntR-type" evidence="6">
    <location>
        <begin position="1"/>
        <end position="69"/>
    </location>
</feature>
<dbReference type="SUPFAM" id="SSF46785">
    <property type="entry name" value="Winged helix' DNA-binding domain"/>
    <property type="match status" value="1"/>
</dbReference>
<dbReference type="InterPro" id="IPR015424">
    <property type="entry name" value="PyrdxlP-dep_Trfase"/>
</dbReference>
<dbReference type="RefSeq" id="WP_229432847.1">
    <property type="nucleotide sequence ID" value="NZ_JAJHPV010000013.1"/>
</dbReference>
<proteinExistence type="inferred from homology"/>
<keyword evidence="4" id="KW-0238">DNA-binding</keyword>
<dbReference type="PANTHER" id="PTHR46577">
    <property type="entry name" value="HTH-TYPE TRANSCRIPTIONAL REGULATORY PROTEIN GABR"/>
    <property type="match status" value="1"/>
</dbReference>
<evidence type="ECO:0000256" key="2">
    <source>
        <dbReference type="ARBA" id="ARBA00022898"/>
    </source>
</evidence>
<dbReference type="InterPro" id="IPR051446">
    <property type="entry name" value="HTH_trans_reg/aminotransferase"/>
</dbReference>
<dbReference type="PANTHER" id="PTHR46577:SF2">
    <property type="entry name" value="TRANSCRIPTIONAL REGULATORY PROTEIN"/>
    <property type="match status" value="1"/>
</dbReference>
<dbReference type="EMBL" id="JAJHPV010000013">
    <property type="protein sequence ID" value="MCC6071978.1"/>
    <property type="molecule type" value="Genomic_DNA"/>
</dbReference>
<comment type="similarity">
    <text evidence="1">In the C-terminal section; belongs to the class-I pyridoxal-phosphate-dependent aminotransferase family.</text>
</comment>
<keyword evidence="7" id="KW-0808">Transferase</keyword>
<dbReference type="InterPro" id="IPR004839">
    <property type="entry name" value="Aminotransferase_I/II_large"/>
</dbReference>
<evidence type="ECO:0000256" key="4">
    <source>
        <dbReference type="ARBA" id="ARBA00023125"/>
    </source>
</evidence>
<dbReference type="InterPro" id="IPR036388">
    <property type="entry name" value="WH-like_DNA-bd_sf"/>
</dbReference>
<dbReference type="GO" id="GO:0008483">
    <property type="term" value="F:transaminase activity"/>
    <property type="evidence" value="ECO:0007669"/>
    <property type="project" value="UniProtKB-KW"/>
</dbReference>
<dbReference type="Gene3D" id="3.90.1150.10">
    <property type="entry name" value="Aspartate Aminotransferase, domain 1"/>
    <property type="match status" value="1"/>
</dbReference>
<gene>
    <name evidence="7" type="ORF">LMJ30_13545</name>
</gene>
<evidence type="ECO:0000313" key="7">
    <source>
        <dbReference type="EMBL" id="MCC6071978.1"/>
    </source>
</evidence>
<dbReference type="InterPro" id="IPR015422">
    <property type="entry name" value="PyrdxlP-dep_Trfase_small"/>
</dbReference>
<dbReference type="CDD" id="cd00609">
    <property type="entry name" value="AAT_like"/>
    <property type="match status" value="1"/>
</dbReference>
<keyword evidence="3" id="KW-0805">Transcription regulation</keyword>
<dbReference type="Proteomes" id="UP001198701">
    <property type="component" value="Unassembled WGS sequence"/>
</dbReference>
<evidence type="ECO:0000259" key="6">
    <source>
        <dbReference type="PROSITE" id="PS50949"/>
    </source>
</evidence>
<dbReference type="Gene3D" id="3.40.640.10">
    <property type="entry name" value="Type I PLP-dependent aspartate aminotransferase-like (Major domain)"/>
    <property type="match status" value="1"/>
</dbReference>
<dbReference type="InterPro" id="IPR000524">
    <property type="entry name" value="Tscrpt_reg_HTH_GntR"/>
</dbReference>